<evidence type="ECO:0000256" key="1">
    <source>
        <dbReference type="SAM" id="MobiDB-lite"/>
    </source>
</evidence>
<gene>
    <name evidence="2" type="ORF">A605_02855</name>
</gene>
<reference evidence="2 3" key="1">
    <citation type="journal article" date="2012" name="Stand. Genomic Sci.">
        <title>Genome sequence of the halotolerant bacterium Corynebacterium halotolerans type strain YIM 70093(T) (= DSM 44683(T)).</title>
        <authorList>
            <person name="Ruckert C."/>
            <person name="Albersmeier A."/>
            <person name="Al-Dilaimi A."/>
            <person name="Niehaus K."/>
            <person name="Szczepanowski R."/>
            <person name="Kalinowski J."/>
        </authorList>
    </citation>
    <scope>NUCLEOTIDE SEQUENCE [LARGE SCALE GENOMIC DNA]</scope>
    <source>
        <strain evidence="2">YIM 70093</strain>
    </source>
</reference>
<accession>M1NVR6</accession>
<name>M1NVR6_9CORY</name>
<proteinExistence type="predicted"/>
<dbReference type="EMBL" id="CP003697">
    <property type="protein sequence ID" value="AGF71585.1"/>
    <property type="molecule type" value="Genomic_DNA"/>
</dbReference>
<feature type="region of interest" description="Disordered" evidence="1">
    <location>
        <begin position="31"/>
        <end position="80"/>
    </location>
</feature>
<sequence length="80" mass="9178">MVMEFEEFSRQFRERTAQRMLDFEAALARAQNRMERATQTEQSRARQRPPAAGQPGPVVHRRPRPPGPGHGEVRGILKRG</sequence>
<dbReference type="STRING" id="1121362.A605_02855"/>
<dbReference type="Proteomes" id="UP000011723">
    <property type="component" value="Chromosome"/>
</dbReference>
<dbReference type="AlphaFoldDB" id="M1NVR6"/>
<organism evidence="2 3">
    <name type="scientific">Corynebacterium halotolerans YIM 70093 = DSM 44683</name>
    <dbReference type="NCBI Taxonomy" id="1121362"/>
    <lineage>
        <taxon>Bacteria</taxon>
        <taxon>Bacillati</taxon>
        <taxon>Actinomycetota</taxon>
        <taxon>Actinomycetes</taxon>
        <taxon>Mycobacteriales</taxon>
        <taxon>Corynebacteriaceae</taxon>
        <taxon>Corynebacterium</taxon>
    </lineage>
</organism>
<dbReference type="KEGG" id="chn:A605_02855"/>
<dbReference type="HOGENOM" id="CLU_2583779_0_0_11"/>
<keyword evidence="3" id="KW-1185">Reference proteome</keyword>
<evidence type="ECO:0000313" key="3">
    <source>
        <dbReference type="Proteomes" id="UP000011723"/>
    </source>
</evidence>
<evidence type="ECO:0000313" key="2">
    <source>
        <dbReference type="EMBL" id="AGF71585.1"/>
    </source>
</evidence>
<dbReference type="PATRIC" id="fig|1121362.3.peg.573"/>
<protein>
    <submittedName>
        <fullName evidence="2">Uncharacterized protein</fullName>
    </submittedName>
</protein>
<feature type="compositionally biased region" description="Basic and acidic residues" evidence="1">
    <location>
        <begin position="71"/>
        <end position="80"/>
    </location>
</feature>